<feature type="transmembrane region" description="Helical" evidence="6">
    <location>
        <begin position="250"/>
        <end position="267"/>
    </location>
</feature>
<dbReference type="PANTHER" id="PTHR23501">
    <property type="entry name" value="MAJOR FACILITATOR SUPERFAMILY"/>
    <property type="match status" value="1"/>
</dbReference>
<proteinExistence type="inferred from homology"/>
<reference evidence="9" key="1">
    <citation type="journal article" date="2017" name="Genome Biol.">
        <title>Comparative genomics reveals high biological diversity and specific adaptations in the industrially and medically important fungal genus Aspergillus.</title>
        <authorList>
            <person name="de Vries R.P."/>
            <person name="Riley R."/>
            <person name="Wiebenga A."/>
            <person name="Aguilar-Osorio G."/>
            <person name="Amillis S."/>
            <person name="Uchima C.A."/>
            <person name="Anderluh G."/>
            <person name="Asadollahi M."/>
            <person name="Askin M."/>
            <person name="Barry K."/>
            <person name="Battaglia E."/>
            <person name="Bayram O."/>
            <person name="Benocci T."/>
            <person name="Braus-Stromeyer S.A."/>
            <person name="Caldana C."/>
            <person name="Canovas D."/>
            <person name="Cerqueira G.C."/>
            <person name="Chen F."/>
            <person name="Chen W."/>
            <person name="Choi C."/>
            <person name="Clum A."/>
            <person name="Dos Santos R.A."/>
            <person name="Damasio A.R."/>
            <person name="Diallinas G."/>
            <person name="Emri T."/>
            <person name="Fekete E."/>
            <person name="Flipphi M."/>
            <person name="Freyberg S."/>
            <person name="Gallo A."/>
            <person name="Gournas C."/>
            <person name="Habgood R."/>
            <person name="Hainaut M."/>
            <person name="Harispe M.L."/>
            <person name="Henrissat B."/>
            <person name="Hilden K.S."/>
            <person name="Hope R."/>
            <person name="Hossain A."/>
            <person name="Karabika E."/>
            <person name="Karaffa L."/>
            <person name="Karanyi Z."/>
            <person name="Krasevec N."/>
            <person name="Kuo A."/>
            <person name="Kusch H."/>
            <person name="LaButti K."/>
            <person name="Lagendijk E.L."/>
            <person name="Lapidus A."/>
            <person name="Levasseur A."/>
            <person name="Lindquist E."/>
            <person name="Lipzen A."/>
            <person name="Logrieco A.F."/>
            <person name="MacCabe A."/>
            <person name="Maekelae M.R."/>
            <person name="Malavazi I."/>
            <person name="Melin P."/>
            <person name="Meyer V."/>
            <person name="Mielnichuk N."/>
            <person name="Miskei M."/>
            <person name="Molnar A.P."/>
            <person name="Mule G."/>
            <person name="Ngan C.Y."/>
            <person name="Orejas M."/>
            <person name="Orosz E."/>
            <person name="Ouedraogo J.P."/>
            <person name="Overkamp K.M."/>
            <person name="Park H.-S."/>
            <person name="Perrone G."/>
            <person name="Piumi F."/>
            <person name="Punt P.J."/>
            <person name="Ram A.F."/>
            <person name="Ramon A."/>
            <person name="Rauscher S."/>
            <person name="Record E."/>
            <person name="Riano-Pachon D.M."/>
            <person name="Robert V."/>
            <person name="Roehrig J."/>
            <person name="Ruller R."/>
            <person name="Salamov A."/>
            <person name="Salih N.S."/>
            <person name="Samson R.A."/>
            <person name="Sandor E."/>
            <person name="Sanguinetti M."/>
            <person name="Schuetze T."/>
            <person name="Sepcic K."/>
            <person name="Shelest E."/>
            <person name="Sherlock G."/>
            <person name="Sophianopoulou V."/>
            <person name="Squina F.M."/>
            <person name="Sun H."/>
            <person name="Susca A."/>
            <person name="Todd R.B."/>
            <person name="Tsang A."/>
            <person name="Unkles S.E."/>
            <person name="van de Wiele N."/>
            <person name="van Rossen-Uffink D."/>
            <person name="Oliveira J.V."/>
            <person name="Vesth T.C."/>
            <person name="Visser J."/>
            <person name="Yu J.-H."/>
            <person name="Zhou M."/>
            <person name="Andersen M.R."/>
            <person name="Archer D.B."/>
            <person name="Baker S.E."/>
            <person name="Benoit I."/>
            <person name="Brakhage A.A."/>
            <person name="Braus G.H."/>
            <person name="Fischer R."/>
            <person name="Frisvad J.C."/>
            <person name="Goldman G.H."/>
            <person name="Houbraken J."/>
            <person name="Oakley B."/>
            <person name="Pocsi I."/>
            <person name="Scazzocchio C."/>
            <person name="Seiboth B."/>
            <person name="vanKuyk P.A."/>
            <person name="Wortman J."/>
            <person name="Dyer P.S."/>
            <person name="Grigoriev I.V."/>
        </authorList>
    </citation>
    <scope>NUCLEOTIDE SEQUENCE [LARGE SCALE GENOMIC DNA]</scope>
    <source>
        <strain evidence="9">ITEM 5010</strain>
    </source>
</reference>
<evidence type="ECO:0000256" key="5">
    <source>
        <dbReference type="ARBA" id="ARBA00023136"/>
    </source>
</evidence>
<evidence type="ECO:0000313" key="8">
    <source>
        <dbReference type="EMBL" id="OOF96082.1"/>
    </source>
</evidence>
<dbReference type="Gene3D" id="1.20.1250.20">
    <property type="entry name" value="MFS general substrate transporter like domains"/>
    <property type="match status" value="2"/>
</dbReference>
<feature type="transmembrane region" description="Helical" evidence="6">
    <location>
        <begin position="328"/>
        <end position="347"/>
    </location>
</feature>
<dbReference type="SUPFAM" id="SSF103473">
    <property type="entry name" value="MFS general substrate transporter"/>
    <property type="match status" value="1"/>
</dbReference>
<feature type="transmembrane region" description="Helical" evidence="6">
    <location>
        <begin position="220"/>
        <end position="238"/>
    </location>
</feature>
<feature type="transmembrane region" description="Helical" evidence="6">
    <location>
        <begin position="87"/>
        <end position="106"/>
    </location>
</feature>
<feature type="transmembrane region" description="Helical" evidence="6">
    <location>
        <begin position="179"/>
        <end position="199"/>
    </location>
</feature>
<feature type="domain" description="Major facilitator superfamily (MFS) profile" evidence="7">
    <location>
        <begin position="22"/>
        <end position="512"/>
    </location>
</feature>
<protein>
    <recommendedName>
        <fullName evidence="7">Major facilitator superfamily (MFS) profile domain-containing protein</fullName>
    </recommendedName>
</protein>
<keyword evidence="4 6" id="KW-1133">Transmembrane helix</keyword>
<sequence>MVEPIDEDDESQYPSKSKLVFIILGLDLALFLVGLDNTIISSAIPKITDHFHALNDVGWYASAYLLTICSTQLMWEKLYTFYSVKWVFLASLFIFELGSLVCGVAPTSTALIVGRAVAGIGGGGVGTGCFLLIAYSVPRRRRPTFVGMMGAMYRFAAIAGSLLGGAFTENASMTWRWCFYINLPWGVIPATIIIFFIQTPKAQTASTVSFVDQLKQMDPLGTITLLPGVICLLLALQWGGSTYAWHNGRIIAPLVLTGVFLIAFVFIQIRGGDQATIPMRVFHNRNIWGSALFGAGVEACFYVMLYYLPIWFQAIKGASAIHSGVMNLPMIISFVIASVSGGILTSLVGYDVPFTYLTVIFMSVSTGLLSTLEADSGHAKWIGYQVILGLGVRFGLQSAFAPCQTVLSLSDVTLGTSIIMFSENLGGAIMESVATNVFTNQLVRNIAREVPSMDPETVVNAGATDLANQVPKTLYHAVIVAYNQAVTHTFYVGVAMACLSVLGAAVLEWVYIKGIRQRRMTVVLDDRQLTV</sequence>
<dbReference type="VEuPathDB" id="FungiDB:ASPCADRAFT_146734"/>
<dbReference type="CDD" id="cd17502">
    <property type="entry name" value="MFS_Azr1_MDR_like"/>
    <property type="match status" value="1"/>
</dbReference>
<dbReference type="GO" id="GO:0022857">
    <property type="term" value="F:transmembrane transporter activity"/>
    <property type="evidence" value="ECO:0007669"/>
    <property type="project" value="InterPro"/>
</dbReference>
<comment type="subcellular location">
    <subcellularLocation>
        <location evidence="1">Membrane</location>
        <topology evidence="1">Multi-pass membrane protein</topology>
    </subcellularLocation>
</comment>
<accession>A0A1R3RNM4</accession>
<dbReference type="Proteomes" id="UP000188318">
    <property type="component" value="Unassembled WGS sequence"/>
</dbReference>
<name>A0A1R3RNM4_ASPC5</name>
<dbReference type="EMBL" id="KV907499">
    <property type="protein sequence ID" value="OOF96082.1"/>
    <property type="molecule type" value="Genomic_DNA"/>
</dbReference>
<evidence type="ECO:0000313" key="9">
    <source>
        <dbReference type="Proteomes" id="UP000188318"/>
    </source>
</evidence>
<evidence type="ECO:0000256" key="6">
    <source>
        <dbReference type="SAM" id="Phobius"/>
    </source>
</evidence>
<evidence type="ECO:0000256" key="1">
    <source>
        <dbReference type="ARBA" id="ARBA00004141"/>
    </source>
</evidence>
<dbReference type="OrthoDB" id="10021397at2759"/>
<evidence type="ECO:0000256" key="4">
    <source>
        <dbReference type="ARBA" id="ARBA00022989"/>
    </source>
</evidence>
<dbReference type="GO" id="GO:0005886">
    <property type="term" value="C:plasma membrane"/>
    <property type="evidence" value="ECO:0007669"/>
    <property type="project" value="TreeGrafter"/>
</dbReference>
<dbReference type="FunFam" id="1.20.1720.10:FF:000012">
    <property type="entry name" value="MFS toxin efflux pump (AflT)"/>
    <property type="match status" value="1"/>
</dbReference>
<organism evidence="8 9">
    <name type="scientific">Aspergillus carbonarius (strain ITEM 5010)</name>
    <dbReference type="NCBI Taxonomy" id="602072"/>
    <lineage>
        <taxon>Eukaryota</taxon>
        <taxon>Fungi</taxon>
        <taxon>Dikarya</taxon>
        <taxon>Ascomycota</taxon>
        <taxon>Pezizomycotina</taxon>
        <taxon>Eurotiomycetes</taxon>
        <taxon>Eurotiomycetidae</taxon>
        <taxon>Eurotiales</taxon>
        <taxon>Aspergillaceae</taxon>
        <taxon>Aspergillus</taxon>
        <taxon>Aspergillus subgen. Circumdati</taxon>
    </lineage>
</organism>
<dbReference type="InterPro" id="IPR036259">
    <property type="entry name" value="MFS_trans_sf"/>
</dbReference>
<dbReference type="STRING" id="602072.A0A1R3RNM4"/>
<dbReference type="Pfam" id="PF07690">
    <property type="entry name" value="MFS_1"/>
    <property type="match status" value="1"/>
</dbReference>
<feature type="transmembrane region" description="Helical" evidence="6">
    <location>
        <begin position="145"/>
        <end position="167"/>
    </location>
</feature>
<feature type="transmembrane region" description="Helical" evidence="6">
    <location>
        <begin position="112"/>
        <end position="133"/>
    </location>
</feature>
<evidence type="ECO:0000256" key="2">
    <source>
        <dbReference type="ARBA" id="ARBA00007520"/>
    </source>
</evidence>
<dbReference type="OMA" id="WGKLFTF"/>
<evidence type="ECO:0000256" key="3">
    <source>
        <dbReference type="ARBA" id="ARBA00022692"/>
    </source>
</evidence>
<dbReference type="AlphaFoldDB" id="A0A1R3RNM4"/>
<dbReference type="InterPro" id="IPR011701">
    <property type="entry name" value="MFS"/>
</dbReference>
<keyword evidence="3 6" id="KW-0812">Transmembrane</keyword>
<keyword evidence="5 6" id="KW-0472">Membrane</keyword>
<dbReference type="FunFam" id="1.20.1250.20:FF:000196">
    <property type="entry name" value="MFS toxin efflux pump (AflT)"/>
    <property type="match status" value="1"/>
</dbReference>
<keyword evidence="9" id="KW-1185">Reference proteome</keyword>
<dbReference type="PROSITE" id="PS50850">
    <property type="entry name" value="MFS"/>
    <property type="match status" value="1"/>
</dbReference>
<feature type="transmembrane region" description="Helical" evidence="6">
    <location>
        <begin position="19"/>
        <end position="45"/>
    </location>
</feature>
<feature type="transmembrane region" description="Helical" evidence="6">
    <location>
        <begin position="354"/>
        <end position="372"/>
    </location>
</feature>
<evidence type="ECO:0000259" key="7">
    <source>
        <dbReference type="PROSITE" id="PS50850"/>
    </source>
</evidence>
<dbReference type="PANTHER" id="PTHR23501:SF199">
    <property type="entry name" value="MFS EFFLUX TRANSPORTER INPD-RELATED"/>
    <property type="match status" value="1"/>
</dbReference>
<feature type="transmembrane region" description="Helical" evidence="6">
    <location>
        <begin position="490"/>
        <end position="511"/>
    </location>
</feature>
<gene>
    <name evidence="8" type="ORF">ASPCADRAFT_146734</name>
</gene>
<dbReference type="InterPro" id="IPR020846">
    <property type="entry name" value="MFS_dom"/>
</dbReference>
<feature type="transmembrane region" description="Helical" evidence="6">
    <location>
        <begin position="57"/>
        <end position="75"/>
    </location>
</feature>
<comment type="similarity">
    <text evidence="2">Belongs to the major facilitator superfamily. TCR/Tet family.</text>
</comment>
<feature type="transmembrane region" description="Helical" evidence="6">
    <location>
        <begin position="287"/>
        <end position="308"/>
    </location>
</feature>